<evidence type="ECO:0000313" key="3">
    <source>
        <dbReference type="Proteomes" id="UP000223071"/>
    </source>
</evidence>
<accession>A0A2A9HBB3</accession>
<gene>
    <name evidence="2" type="ORF">A9A59_0462</name>
</gene>
<name>A0A2A9HBB3_TEPT2</name>
<keyword evidence="1" id="KW-0812">Transmembrane</keyword>
<feature type="transmembrane region" description="Helical" evidence="1">
    <location>
        <begin position="67"/>
        <end position="91"/>
    </location>
</feature>
<dbReference type="EMBL" id="PDJQ01000001">
    <property type="protein sequence ID" value="PFG73267.1"/>
    <property type="molecule type" value="Genomic_DNA"/>
</dbReference>
<keyword evidence="3" id="KW-1185">Reference proteome</keyword>
<dbReference type="RefSeq" id="WP_098502735.1">
    <property type="nucleotide sequence ID" value="NZ_PDJQ01000001.1"/>
</dbReference>
<dbReference type="Proteomes" id="UP000223071">
    <property type="component" value="Unassembled WGS sequence"/>
</dbReference>
<keyword evidence="1" id="KW-0472">Membrane</keyword>
<reference evidence="2 3" key="1">
    <citation type="submission" date="2017-09" db="EMBL/GenBank/DDBJ databases">
        <title>Sequencing the genomes of two abundant thermophiles in Great Basin hot springs: Thermocrinis jamiesonii and novel Chloroflexi Thermoflexus hugenholtzii.</title>
        <authorList>
            <person name="Hedlund B."/>
        </authorList>
    </citation>
    <scope>NUCLEOTIDE SEQUENCE [LARGE SCALE GENOMIC DNA]</scope>
    <source>
        <strain evidence="2 3">G233</strain>
    </source>
</reference>
<organism evidence="2 3">
    <name type="scientific">Tepidiforma thermophila (strain KCTC 52669 / CGMCC 1.13589 / G233)</name>
    <dbReference type="NCBI Taxonomy" id="2761530"/>
    <lineage>
        <taxon>Bacteria</taxon>
        <taxon>Bacillati</taxon>
        <taxon>Chloroflexota</taxon>
        <taxon>Tepidiformia</taxon>
        <taxon>Tepidiformales</taxon>
        <taxon>Tepidiformaceae</taxon>
        <taxon>Tepidiforma</taxon>
    </lineage>
</organism>
<protein>
    <submittedName>
        <fullName evidence="2">Uncharacterized protein</fullName>
    </submittedName>
</protein>
<dbReference type="AlphaFoldDB" id="A0A2A9HBB3"/>
<evidence type="ECO:0000313" key="2">
    <source>
        <dbReference type="EMBL" id="PFG73267.1"/>
    </source>
</evidence>
<comment type="caution">
    <text evidence="2">The sequence shown here is derived from an EMBL/GenBank/DDBJ whole genome shotgun (WGS) entry which is preliminary data.</text>
</comment>
<keyword evidence="1" id="KW-1133">Transmembrane helix</keyword>
<feature type="transmembrane region" description="Helical" evidence="1">
    <location>
        <begin position="21"/>
        <end position="39"/>
    </location>
</feature>
<sequence length="102" mass="11001">MQQFRRWLIPLPPTPGRLARFGTVLFFVYVLAVTAMDAVDRLSGGDGWFTAPAGDDASLFASLGARLAIAGLTVLSGTLLGWLIGFILLLARKLEAQLLKRA</sequence>
<evidence type="ECO:0000256" key="1">
    <source>
        <dbReference type="SAM" id="Phobius"/>
    </source>
</evidence>
<proteinExistence type="predicted"/>